<feature type="region of interest" description="Disordered" evidence="6">
    <location>
        <begin position="26"/>
        <end position="51"/>
    </location>
</feature>
<dbReference type="Gene3D" id="3.40.50.620">
    <property type="entry name" value="HUPs"/>
    <property type="match status" value="1"/>
</dbReference>
<comment type="caution">
    <text evidence="8">The sequence shown here is derived from an EMBL/GenBank/DDBJ whole genome shotgun (WGS) entry which is preliminary data.</text>
</comment>
<reference evidence="9" key="1">
    <citation type="journal article" date="2017" name="BMC Genomics">
        <title>Gapless genome assembly of Colletotrichum higginsianum reveals chromosome structure and association of transposable elements with secondary metabolite gene clusters.</title>
        <authorList>
            <person name="Dallery J.-F."/>
            <person name="Lapalu N."/>
            <person name="Zampounis A."/>
            <person name="Pigne S."/>
            <person name="Luyten I."/>
            <person name="Amselem J."/>
            <person name="Wittenberg A.H.J."/>
            <person name="Zhou S."/>
            <person name="de Queiroz M.V."/>
            <person name="Robin G.P."/>
            <person name="Auger A."/>
            <person name="Hainaut M."/>
            <person name="Henrissat B."/>
            <person name="Kim K.-T."/>
            <person name="Lee Y.-H."/>
            <person name="Lespinet O."/>
            <person name="Schwartz D.C."/>
            <person name="Thon M.R."/>
            <person name="O'Connell R.J."/>
        </authorList>
    </citation>
    <scope>NUCLEOTIDE SEQUENCE [LARGE SCALE GENOMIC DNA]</scope>
    <source>
        <strain evidence="9">IMI 349063</strain>
    </source>
</reference>
<dbReference type="VEuPathDB" id="FungiDB:CH63R_00044"/>
<evidence type="ECO:0000256" key="3">
    <source>
        <dbReference type="ARBA" id="ARBA00022749"/>
    </source>
</evidence>
<accession>A0A1B7YSD1</accession>
<sequence>MELSCSWDASRASLSLRRSARLLAEPSSTFSRRRPFGSRRRQRTRPMPARSSGSFRFVANWILVSSRSRSRVPARPSRPITMSEVCPILSSKDEVRSFGRELGIHNDLIMRHPFPGPGIAIRILGEVTPERVAIARAADNIFISMIKEAGIYDQGDARVYGYIVILRAVQTADFMSCEPFEFDFNLLKKISTRIVNEVEGVSRVVYDITSKPPGTIELE</sequence>
<dbReference type="Gene3D" id="3.30.300.10">
    <property type="match status" value="2"/>
</dbReference>
<dbReference type="EMBL" id="LTAN01000001">
    <property type="protein sequence ID" value="OBR14864.1"/>
    <property type="molecule type" value="Genomic_DNA"/>
</dbReference>
<dbReference type="RefSeq" id="XP_018163381.1">
    <property type="nucleotide sequence ID" value="XM_018295019.1"/>
</dbReference>
<protein>
    <submittedName>
        <fullName evidence="8">GMP synthase</fullName>
    </submittedName>
</protein>
<keyword evidence="2" id="KW-0547">Nucleotide-binding</keyword>
<evidence type="ECO:0000256" key="1">
    <source>
        <dbReference type="ARBA" id="ARBA00022598"/>
    </source>
</evidence>
<dbReference type="PANTHER" id="PTHR11922">
    <property type="entry name" value="GMP SYNTHASE-RELATED"/>
    <property type="match status" value="1"/>
</dbReference>
<dbReference type="Proteomes" id="UP000092177">
    <property type="component" value="Chromosome 1"/>
</dbReference>
<evidence type="ECO:0000256" key="4">
    <source>
        <dbReference type="ARBA" id="ARBA00022755"/>
    </source>
</evidence>
<dbReference type="Pfam" id="PF00958">
    <property type="entry name" value="GMP_synt_C"/>
    <property type="match status" value="1"/>
</dbReference>
<evidence type="ECO:0000256" key="5">
    <source>
        <dbReference type="ARBA" id="ARBA00022840"/>
    </source>
</evidence>
<keyword evidence="1" id="KW-0436">Ligase</keyword>
<feature type="domain" description="GMP synthase C-terminal" evidence="7">
    <location>
        <begin position="147"/>
        <end position="217"/>
    </location>
</feature>
<dbReference type="OrthoDB" id="1724632at2759"/>
<dbReference type="AlphaFoldDB" id="A0A1B7YSD1"/>
<keyword evidence="9" id="KW-1185">Reference proteome</keyword>
<gene>
    <name evidence="8" type="ORF">CH63R_00044</name>
</gene>
<name>A0A1B7YSD1_COLHI</name>
<feature type="compositionally biased region" description="Basic residues" evidence="6">
    <location>
        <begin position="31"/>
        <end position="44"/>
    </location>
</feature>
<organism evidence="8 9">
    <name type="scientific">Colletotrichum higginsianum (strain IMI 349063)</name>
    <name type="common">Crucifer anthracnose fungus</name>
    <dbReference type="NCBI Taxonomy" id="759273"/>
    <lineage>
        <taxon>Eukaryota</taxon>
        <taxon>Fungi</taxon>
        <taxon>Dikarya</taxon>
        <taxon>Ascomycota</taxon>
        <taxon>Pezizomycotina</taxon>
        <taxon>Sordariomycetes</taxon>
        <taxon>Hypocreomycetidae</taxon>
        <taxon>Glomerellales</taxon>
        <taxon>Glomerellaceae</taxon>
        <taxon>Colletotrichum</taxon>
        <taxon>Colletotrichum destructivum species complex</taxon>
    </lineage>
</organism>
<evidence type="ECO:0000256" key="6">
    <source>
        <dbReference type="SAM" id="MobiDB-lite"/>
    </source>
</evidence>
<dbReference type="PANTHER" id="PTHR11922:SF2">
    <property type="entry name" value="GMP SYNTHASE [GLUTAMINE-HYDROLYZING]"/>
    <property type="match status" value="1"/>
</dbReference>
<dbReference type="GO" id="GO:0005829">
    <property type="term" value="C:cytosol"/>
    <property type="evidence" value="ECO:0007669"/>
    <property type="project" value="TreeGrafter"/>
</dbReference>
<keyword evidence="3" id="KW-0332">GMP biosynthesis</keyword>
<evidence type="ECO:0000313" key="8">
    <source>
        <dbReference type="EMBL" id="OBR14864.1"/>
    </source>
</evidence>
<dbReference type="GO" id="GO:0003921">
    <property type="term" value="F:GMP synthase activity"/>
    <property type="evidence" value="ECO:0007669"/>
    <property type="project" value="TreeGrafter"/>
</dbReference>
<dbReference type="InterPro" id="IPR001674">
    <property type="entry name" value="GMP_synth_C"/>
</dbReference>
<dbReference type="SUPFAM" id="SSF54810">
    <property type="entry name" value="GMP synthetase C-terminal dimerisation domain"/>
    <property type="match status" value="1"/>
</dbReference>
<evidence type="ECO:0000313" key="9">
    <source>
        <dbReference type="Proteomes" id="UP000092177"/>
    </source>
</evidence>
<dbReference type="KEGG" id="chig:CH63R_00044"/>
<dbReference type="GO" id="GO:0005524">
    <property type="term" value="F:ATP binding"/>
    <property type="evidence" value="ECO:0007669"/>
    <property type="project" value="UniProtKB-KW"/>
</dbReference>
<keyword evidence="5" id="KW-0067">ATP-binding</keyword>
<proteinExistence type="predicted"/>
<dbReference type="InterPro" id="IPR014729">
    <property type="entry name" value="Rossmann-like_a/b/a_fold"/>
</dbReference>
<evidence type="ECO:0000259" key="7">
    <source>
        <dbReference type="Pfam" id="PF00958"/>
    </source>
</evidence>
<dbReference type="GeneID" id="28859126"/>
<keyword evidence="4" id="KW-0658">Purine biosynthesis</keyword>
<evidence type="ECO:0000256" key="2">
    <source>
        <dbReference type="ARBA" id="ARBA00022741"/>
    </source>
</evidence>